<evidence type="ECO:0000259" key="1">
    <source>
        <dbReference type="PROSITE" id="PS51186"/>
    </source>
</evidence>
<comment type="caution">
    <text evidence="2">The sequence shown here is derived from an EMBL/GenBank/DDBJ whole genome shotgun (WGS) entry which is preliminary data.</text>
</comment>
<reference evidence="2" key="1">
    <citation type="journal article" date="2021" name="PeerJ">
        <title>Extensive microbial diversity within the chicken gut microbiome revealed by metagenomics and culture.</title>
        <authorList>
            <person name="Gilroy R."/>
            <person name="Ravi A."/>
            <person name="Getino M."/>
            <person name="Pursley I."/>
            <person name="Horton D.L."/>
            <person name="Alikhan N.F."/>
            <person name="Baker D."/>
            <person name="Gharbi K."/>
            <person name="Hall N."/>
            <person name="Watson M."/>
            <person name="Adriaenssens E.M."/>
            <person name="Foster-Nyarko E."/>
            <person name="Jarju S."/>
            <person name="Secka A."/>
            <person name="Antonio M."/>
            <person name="Oren A."/>
            <person name="Chaudhuri R.R."/>
            <person name="La Ragione R."/>
            <person name="Hildebrand F."/>
            <person name="Pallen M.J."/>
        </authorList>
    </citation>
    <scope>NUCLEOTIDE SEQUENCE</scope>
    <source>
        <strain evidence="2">USASDec5-558</strain>
    </source>
</reference>
<dbReference type="GO" id="GO:0016747">
    <property type="term" value="F:acyltransferase activity, transferring groups other than amino-acyl groups"/>
    <property type="evidence" value="ECO:0007669"/>
    <property type="project" value="InterPro"/>
</dbReference>
<name>A0A9D1WGW5_9GAMM</name>
<evidence type="ECO:0000313" key="3">
    <source>
        <dbReference type="Proteomes" id="UP000886829"/>
    </source>
</evidence>
<dbReference type="PANTHER" id="PTHR43792:SF1">
    <property type="entry name" value="N-ACETYLTRANSFERASE DOMAIN-CONTAINING PROTEIN"/>
    <property type="match status" value="1"/>
</dbReference>
<gene>
    <name evidence="2" type="ORF">H9850_10830</name>
</gene>
<dbReference type="Pfam" id="PF13302">
    <property type="entry name" value="Acetyltransf_3"/>
    <property type="match status" value="1"/>
</dbReference>
<dbReference type="Gene3D" id="3.40.630.30">
    <property type="match status" value="1"/>
</dbReference>
<proteinExistence type="predicted"/>
<dbReference type="PANTHER" id="PTHR43792">
    <property type="entry name" value="GNAT FAMILY, PUTATIVE (AFU_ORTHOLOGUE AFUA_3G00765)-RELATED-RELATED"/>
    <property type="match status" value="1"/>
</dbReference>
<reference evidence="2" key="2">
    <citation type="submission" date="2021-04" db="EMBL/GenBank/DDBJ databases">
        <authorList>
            <person name="Gilroy R."/>
        </authorList>
    </citation>
    <scope>NUCLEOTIDE SEQUENCE</scope>
    <source>
        <strain evidence="2">USASDec5-558</strain>
    </source>
</reference>
<sequence length="195" mass="22765">MSNTPTIETERLILRRFTSSDLEALFAILRDPIVNRFLPWFPVTSLVEAEAFYEQRYAPVYQAERGYAYAICLKEDNVPIGYVNIGIQEPHDLGYALSQKFWHQGITSEAAQAVVARAKADGIPYITATHDRLNPNSGLVMRKLGMSYRYSYEELWMPKEIKVIFRLYQLNFTVHQDFTYQKYMEQSPHHFVEQI</sequence>
<dbReference type="SUPFAM" id="SSF55729">
    <property type="entry name" value="Acyl-CoA N-acyltransferases (Nat)"/>
    <property type="match status" value="1"/>
</dbReference>
<protein>
    <submittedName>
        <fullName evidence="2">GNAT family N-acetyltransferase</fullName>
    </submittedName>
</protein>
<dbReference type="InterPro" id="IPR051531">
    <property type="entry name" value="N-acetyltransferase"/>
</dbReference>
<feature type="domain" description="N-acetyltransferase" evidence="1">
    <location>
        <begin position="12"/>
        <end position="162"/>
    </location>
</feature>
<organism evidence="2 3">
    <name type="scientific">Candidatus Anaerobiospirillum pullistercoris</name>
    <dbReference type="NCBI Taxonomy" id="2838452"/>
    <lineage>
        <taxon>Bacteria</taxon>
        <taxon>Pseudomonadati</taxon>
        <taxon>Pseudomonadota</taxon>
        <taxon>Gammaproteobacteria</taxon>
        <taxon>Aeromonadales</taxon>
        <taxon>Succinivibrionaceae</taxon>
        <taxon>Anaerobiospirillum</taxon>
    </lineage>
</organism>
<dbReference type="InterPro" id="IPR000182">
    <property type="entry name" value="GNAT_dom"/>
</dbReference>
<dbReference type="Proteomes" id="UP000886829">
    <property type="component" value="Unassembled WGS sequence"/>
</dbReference>
<dbReference type="EMBL" id="DXEV01000217">
    <property type="protein sequence ID" value="HIX57947.1"/>
    <property type="molecule type" value="Genomic_DNA"/>
</dbReference>
<dbReference type="PROSITE" id="PS51186">
    <property type="entry name" value="GNAT"/>
    <property type="match status" value="1"/>
</dbReference>
<dbReference type="AlphaFoldDB" id="A0A9D1WGW5"/>
<dbReference type="InterPro" id="IPR016181">
    <property type="entry name" value="Acyl_CoA_acyltransferase"/>
</dbReference>
<accession>A0A9D1WGW5</accession>
<evidence type="ECO:0000313" key="2">
    <source>
        <dbReference type="EMBL" id="HIX57947.1"/>
    </source>
</evidence>